<dbReference type="Proteomes" id="UP000198833">
    <property type="component" value="Unassembled WGS sequence"/>
</dbReference>
<organism evidence="2 3">
    <name type="scientific">Ignavigranum ruoffiae</name>
    <dbReference type="NCBI Taxonomy" id="89093"/>
    <lineage>
        <taxon>Bacteria</taxon>
        <taxon>Bacillati</taxon>
        <taxon>Bacillota</taxon>
        <taxon>Bacilli</taxon>
        <taxon>Lactobacillales</taxon>
        <taxon>Aerococcaceae</taxon>
        <taxon>Ignavigranum</taxon>
    </lineage>
</organism>
<keyword evidence="3" id="KW-1185">Reference proteome</keyword>
<dbReference type="Gene3D" id="3.10.450.40">
    <property type="match status" value="1"/>
</dbReference>
<dbReference type="SUPFAM" id="SSF54403">
    <property type="entry name" value="Cystatin/monellin"/>
    <property type="match status" value="1"/>
</dbReference>
<name>A0A1H8ZJV1_9LACT</name>
<sequence length="166" mass="19154">MTAKRKFRLSRRTVSTLTILLLLISGSLLWVFMQSQQKISQAEAETVALVELDYPVKTINNFYWTSNARTQFALDFVDKEGQQRYAIVDQEDGDVAFYTPRDIISSEDAVSIAASEYKIAKLLNVRLGKLKDTVMWEVVFKDDKDNMQYYYINAKDGKWMQTIGNI</sequence>
<dbReference type="Pfam" id="PF03413">
    <property type="entry name" value="PepSY"/>
    <property type="match status" value="1"/>
</dbReference>
<proteinExistence type="predicted"/>
<dbReference type="RefSeq" id="WP_092569986.1">
    <property type="nucleotide sequence ID" value="NZ_CP149446.1"/>
</dbReference>
<evidence type="ECO:0000259" key="1">
    <source>
        <dbReference type="Pfam" id="PF03413"/>
    </source>
</evidence>
<feature type="domain" description="PepSY" evidence="1">
    <location>
        <begin position="104"/>
        <end position="158"/>
    </location>
</feature>
<evidence type="ECO:0000313" key="3">
    <source>
        <dbReference type="Proteomes" id="UP000198833"/>
    </source>
</evidence>
<gene>
    <name evidence="2" type="ORF">SAMN04488558_101261</name>
</gene>
<protein>
    <submittedName>
        <fullName evidence="2">Uncharacterized protein YpmB</fullName>
    </submittedName>
</protein>
<reference evidence="2 3" key="1">
    <citation type="submission" date="2016-10" db="EMBL/GenBank/DDBJ databases">
        <authorList>
            <person name="de Groot N.N."/>
        </authorList>
    </citation>
    <scope>NUCLEOTIDE SEQUENCE [LARGE SCALE GENOMIC DNA]</scope>
    <source>
        <strain evidence="2 3">DSM 15695</strain>
    </source>
</reference>
<dbReference type="OrthoDB" id="2242521at2"/>
<dbReference type="InterPro" id="IPR046350">
    <property type="entry name" value="Cystatin_sf"/>
</dbReference>
<dbReference type="InterPro" id="IPR025711">
    <property type="entry name" value="PepSY"/>
</dbReference>
<accession>A0A1H8ZJV1</accession>
<dbReference type="STRING" id="89093.SAMN04488558_101261"/>
<evidence type="ECO:0000313" key="2">
    <source>
        <dbReference type="EMBL" id="SEP64605.1"/>
    </source>
</evidence>
<dbReference type="AlphaFoldDB" id="A0A1H8ZJV1"/>
<dbReference type="EMBL" id="FOEN01000001">
    <property type="protein sequence ID" value="SEP64605.1"/>
    <property type="molecule type" value="Genomic_DNA"/>
</dbReference>